<dbReference type="EMBL" id="CP009920">
    <property type="protein sequence ID" value="AJI24195.1"/>
    <property type="molecule type" value="Genomic_DNA"/>
</dbReference>
<dbReference type="HOGENOM" id="CLU_127503_0_0_9"/>
<dbReference type="GeneID" id="93642611"/>
<dbReference type="InterPro" id="IPR021617">
    <property type="entry name" value="DUF3231"/>
</dbReference>
<dbReference type="RefSeq" id="WP_028408604.1">
    <property type="nucleotide sequence ID" value="NZ_BCVB01000004.1"/>
</dbReference>
<evidence type="ECO:0000313" key="2">
    <source>
        <dbReference type="Proteomes" id="UP000031829"/>
    </source>
</evidence>
<dbReference type="KEGG" id="bmeg:BG04_4616"/>
<name>A0A0B6AH24_PRIM2</name>
<accession>A0A0B6AH24</accession>
<dbReference type="AlphaFoldDB" id="A0A0B6AH24"/>
<gene>
    <name evidence="1" type="ORF">BG04_4616</name>
</gene>
<sequence>MINVIETLIDYIKNSSTDDPPPRPHIGETMGCWLYFTALAEEIPALETCLNTTTNSELLKLVQDSKNLAESQIDTLKKLMIKEGIPLPEIPATKPKSDPNSIPLGAKATDSEIANLISVKIASNIVMCSTNMGQSIRTDIGLMWLKFHTEKIILGSKVKILMQQKGWLKIPPYYYPPGAPHNSN</sequence>
<reference evidence="1 2" key="1">
    <citation type="journal article" date="2015" name="Genome Announc.">
        <title>Complete genome sequences for 35 biothreat assay-relevant bacillus species.</title>
        <authorList>
            <person name="Johnson S.L."/>
            <person name="Daligault H.E."/>
            <person name="Davenport K.W."/>
            <person name="Jaissle J."/>
            <person name="Frey K.G."/>
            <person name="Ladner J.T."/>
            <person name="Broomall S.M."/>
            <person name="Bishop-Lilly K.A."/>
            <person name="Bruce D.C."/>
            <person name="Gibbons H.S."/>
            <person name="Coyne S.R."/>
            <person name="Lo C.C."/>
            <person name="Meincke L."/>
            <person name="Munk A.C."/>
            <person name="Koroleva G.I."/>
            <person name="Rosenzweig C.N."/>
            <person name="Palacios G.F."/>
            <person name="Redden C.L."/>
            <person name="Minogue T.D."/>
            <person name="Chain P.S."/>
        </authorList>
    </citation>
    <scope>NUCLEOTIDE SEQUENCE [LARGE SCALE GENOMIC DNA]</scope>
    <source>
        <strain evidence="2">ATCC 14581 / DSM 32 / JCM 2506 / NBRC 15308 / NCIMB 9376 / NCTC 10342 / NRRL B-14308 / VKM B-512</strain>
    </source>
</reference>
<evidence type="ECO:0008006" key="3">
    <source>
        <dbReference type="Google" id="ProtNLM"/>
    </source>
</evidence>
<dbReference type="Gene3D" id="1.20.1260.10">
    <property type="match status" value="1"/>
</dbReference>
<organism evidence="1 2">
    <name type="scientific">Priestia megaterium (strain ATCC 14581 / DSM 32 / CCUG 1817 / JCM 2506 / NBRC 15308 / NCIMB 9376 / NCTC 10342 / NRRL B-14308 / VKM B-512 / Ford 19)</name>
    <name type="common">Bacillus megaterium</name>
    <dbReference type="NCBI Taxonomy" id="1348623"/>
    <lineage>
        <taxon>Bacteria</taxon>
        <taxon>Bacillati</taxon>
        <taxon>Bacillota</taxon>
        <taxon>Bacilli</taxon>
        <taxon>Bacillales</taxon>
        <taxon>Bacillaceae</taxon>
        <taxon>Priestia</taxon>
    </lineage>
</organism>
<evidence type="ECO:0000313" key="1">
    <source>
        <dbReference type="EMBL" id="AJI24195.1"/>
    </source>
</evidence>
<protein>
    <recommendedName>
        <fullName evidence="3">DUF3231 family protein</fullName>
    </recommendedName>
</protein>
<dbReference type="Proteomes" id="UP000031829">
    <property type="component" value="Chromosome"/>
</dbReference>
<proteinExistence type="predicted"/>
<dbReference type="Pfam" id="PF11553">
    <property type="entry name" value="DUF3231"/>
    <property type="match status" value="1"/>
</dbReference>
<dbReference type="InterPro" id="IPR012347">
    <property type="entry name" value="Ferritin-like"/>
</dbReference>